<evidence type="ECO:0000259" key="2">
    <source>
        <dbReference type="Pfam" id="PF14838"/>
    </source>
</evidence>
<feature type="compositionally biased region" description="Basic and acidic residues" evidence="1">
    <location>
        <begin position="76"/>
        <end position="88"/>
    </location>
</feature>
<proteinExistence type="predicted"/>
<organism evidence="3 4">
    <name type="scientific">Pythium oligandrum</name>
    <name type="common">Mycoparasitic fungus</name>
    <dbReference type="NCBI Taxonomy" id="41045"/>
    <lineage>
        <taxon>Eukaryota</taxon>
        <taxon>Sar</taxon>
        <taxon>Stramenopiles</taxon>
        <taxon>Oomycota</taxon>
        <taxon>Peronosporomycetes</taxon>
        <taxon>Pythiales</taxon>
        <taxon>Pythiaceae</taxon>
        <taxon>Pythium</taxon>
    </lineage>
</organism>
<dbReference type="OrthoDB" id="69088at2759"/>
<protein>
    <recommendedName>
        <fullName evidence="2">Integrator complex subunit 5 C-terminal domain-containing protein</fullName>
    </recommendedName>
</protein>
<feature type="region of interest" description="Disordered" evidence="1">
    <location>
        <begin position="1"/>
        <end position="158"/>
    </location>
</feature>
<feature type="region of interest" description="Disordered" evidence="1">
    <location>
        <begin position="197"/>
        <end position="222"/>
    </location>
</feature>
<comment type="caution">
    <text evidence="3">The sequence shown here is derived from an EMBL/GenBank/DDBJ whole genome shotgun (WGS) entry which is preliminary data.</text>
</comment>
<dbReference type="GO" id="GO:0034472">
    <property type="term" value="P:snRNA 3'-end processing"/>
    <property type="evidence" value="ECO:0007669"/>
    <property type="project" value="TreeGrafter"/>
</dbReference>
<feature type="compositionally biased region" description="Basic and acidic residues" evidence="1">
    <location>
        <begin position="105"/>
        <end position="114"/>
    </location>
</feature>
<feature type="compositionally biased region" description="Low complexity" evidence="1">
    <location>
        <begin position="146"/>
        <end position="158"/>
    </location>
</feature>
<feature type="compositionally biased region" description="Basic residues" evidence="1">
    <location>
        <begin position="205"/>
        <end position="219"/>
    </location>
</feature>
<evidence type="ECO:0000256" key="1">
    <source>
        <dbReference type="SAM" id="MobiDB-lite"/>
    </source>
</evidence>
<dbReference type="Pfam" id="PF14838">
    <property type="entry name" value="INTS5_C"/>
    <property type="match status" value="1"/>
</dbReference>
<dbReference type="InterPro" id="IPR029444">
    <property type="entry name" value="INTS5_C"/>
</dbReference>
<evidence type="ECO:0000313" key="4">
    <source>
        <dbReference type="Proteomes" id="UP000794436"/>
    </source>
</evidence>
<accession>A0A8K1C9Q4</accession>
<feature type="compositionally biased region" description="Basic and acidic residues" evidence="1">
    <location>
        <begin position="120"/>
        <end position="129"/>
    </location>
</feature>
<dbReference type="EMBL" id="SPLM01000109">
    <property type="protein sequence ID" value="TMW59271.1"/>
    <property type="molecule type" value="Genomic_DNA"/>
</dbReference>
<dbReference type="PANTHER" id="PTHR31697:SF2">
    <property type="entry name" value="INTEGRATOR COMPLEX SUBUNIT 5"/>
    <property type="match status" value="1"/>
</dbReference>
<dbReference type="PANTHER" id="PTHR31697">
    <property type="entry name" value="INTEGRATOR COMPLEX SUBUNIT 5"/>
    <property type="match status" value="1"/>
</dbReference>
<dbReference type="Proteomes" id="UP000794436">
    <property type="component" value="Unassembled WGS sequence"/>
</dbReference>
<feature type="compositionally biased region" description="Low complexity" evidence="1">
    <location>
        <begin position="43"/>
        <end position="57"/>
    </location>
</feature>
<sequence>MDLQLNAVEDDGSASEHAPSPAPPPFTMPVRRSADRPASTGVSMSSLLSADSPAASMEPRRHSDLSTLMSFPSNGDEERGHEDTHATQRFDGLVRLSVNRVETQNNDRRTHTDADDVDMHEDNEQEVLKVRRPSVASADESPADPVTPVSPHPSSCSSPASVAIHVDALVLSDPELVALKSEFHAAVQKYLGALAKGDQTSAPPAKRHRKGKHQKKRTQTHQVSIGESLQELEICISRVDDKVTTAFMAPDVLREVVRFCLAFTAVVNGADPVIKTLSTTPDFDAALRTLDQKPVHLQLVSIIRRAVLSGLDDFARELLVDVPEWCLATRNPQLVCWLLVFLAQVDSYTVMEFLLNYMIHPPSEKEDGDDQCIVVVLEYLAGKNTMAFGELLSKSLKEFASVKPTSSLRKLITLVARSKVISRIIDDSFQWIVTKDTVSTAWSAQRSEGQDAATSNGDAPESVRSWLLRLVSDSSKEMRNSGFQLILLLQDLMKPCEQSPKELAHDATLFHQDLVRLVSEQHESAFLANIYQRLPYIAHTVVERLAKQYDEEVVEDHKEGWQPWLALMTNKLSRHEVMQKLLDTDLVLYEVQPRASEQLFASLVLDVLGSSTSDYVTFLRQLVDACGGAVSNTRQHRLLALLRALRKQRGSLDDPIEDLQLLPIELDMGVMSIQGAADGVANTASWNVNWSHLELWRSASGSDSWDYLLDLVQDTHRDPTVAAQALELLKATTFPSLEDPVRQFRCLRKLSLSYFRMLTRYRTSLVHEASRQTEFTDRRLSQLESLRLVIARVVTFDGAVAHYGSSVFTQFVSLWVDALLSTVSATSVPTHFPAPFIGKNDTKDEDMPSEPRVDEPVIRSERTISSKCTNLQSSQVITRQNGTLVYRKALDASWEREMDVARVCSMYATQVLTQVISTTASLGLKEVANEAEDEEQKRERRLKALVDLLLERAIPCCGIPSDDLYKETLPNRSSFDMDLRIEQWLNHFPAFLPLLRLVVTNCAASPQSAQALRLVPLIKSALVVLLGHWNSVKGELDHENMDVPPYMRNRNQLALSCELMQILRLTGWLPAPLARTAELLPLTTPADIRSILFSCWFFLADHPPPSSPAPTPSPATSTKMPLEFYLLPVRKALHRNIHKIGAQYPLFMC</sequence>
<dbReference type="InterPro" id="IPR040316">
    <property type="entry name" value="INTS5"/>
</dbReference>
<dbReference type="AlphaFoldDB" id="A0A8K1C9Q4"/>
<name>A0A8K1C9Q4_PYTOL</name>
<keyword evidence="4" id="KW-1185">Reference proteome</keyword>
<dbReference type="GO" id="GO:0032039">
    <property type="term" value="C:integrator complex"/>
    <property type="evidence" value="ECO:0007669"/>
    <property type="project" value="InterPro"/>
</dbReference>
<evidence type="ECO:0000313" key="3">
    <source>
        <dbReference type="EMBL" id="TMW59271.1"/>
    </source>
</evidence>
<reference evidence="3" key="1">
    <citation type="submission" date="2019-03" db="EMBL/GenBank/DDBJ databases">
        <title>Long read genome sequence of the mycoparasitic Pythium oligandrum ATCC 38472 isolated from sugarbeet rhizosphere.</title>
        <authorList>
            <person name="Gaulin E."/>
        </authorList>
    </citation>
    <scope>NUCLEOTIDE SEQUENCE</scope>
    <source>
        <strain evidence="3">ATCC 38472_TT</strain>
    </source>
</reference>
<feature type="domain" description="Integrator complex subunit 5 C-terminal" evidence="2">
    <location>
        <begin position="1016"/>
        <end position="1139"/>
    </location>
</feature>
<gene>
    <name evidence="3" type="ORF">Poli38472_004340</name>
</gene>